<dbReference type="InterPro" id="IPR036869">
    <property type="entry name" value="J_dom_sf"/>
</dbReference>
<dbReference type="STRING" id="158441.A0A226ET78"/>
<evidence type="ECO:0000256" key="1">
    <source>
        <dbReference type="ARBA" id="ARBA00004635"/>
    </source>
</evidence>
<dbReference type="SMART" id="SM00271">
    <property type="entry name" value="DnaJ"/>
    <property type="match status" value="1"/>
</dbReference>
<feature type="domain" description="J" evidence="7">
    <location>
        <begin position="15"/>
        <end position="80"/>
    </location>
</feature>
<protein>
    <submittedName>
        <fullName evidence="8">DnaJ subfamily C member 5</fullName>
    </submittedName>
</protein>
<evidence type="ECO:0000259" key="7">
    <source>
        <dbReference type="PROSITE" id="PS50076"/>
    </source>
</evidence>
<reference evidence="8 9" key="1">
    <citation type="submission" date="2015-12" db="EMBL/GenBank/DDBJ databases">
        <title>The genome of Folsomia candida.</title>
        <authorList>
            <person name="Faddeeva A."/>
            <person name="Derks M.F."/>
            <person name="Anvar Y."/>
            <person name="Smit S."/>
            <person name="Van Straalen N."/>
            <person name="Roelofs D."/>
        </authorList>
    </citation>
    <scope>NUCLEOTIDE SEQUENCE [LARGE SCALE GENOMIC DNA]</scope>
    <source>
        <strain evidence="8 9">VU population</strain>
        <tissue evidence="8">Whole body</tissue>
    </source>
</reference>
<keyword evidence="4" id="KW-0143">Chaperone</keyword>
<dbReference type="SUPFAM" id="SSF46565">
    <property type="entry name" value="Chaperone J-domain"/>
    <property type="match status" value="1"/>
</dbReference>
<comment type="subcellular location">
    <subcellularLocation>
        <location evidence="1">Membrane</location>
        <topology evidence="1">Lipid-anchor</topology>
    </subcellularLocation>
</comment>
<dbReference type="PRINTS" id="PR00625">
    <property type="entry name" value="JDOMAIN"/>
</dbReference>
<feature type="compositionally biased region" description="Polar residues" evidence="6">
    <location>
        <begin position="165"/>
        <end position="193"/>
    </location>
</feature>
<feature type="compositionally biased region" description="Polar residues" evidence="6">
    <location>
        <begin position="234"/>
        <end position="255"/>
    </location>
</feature>
<evidence type="ECO:0000313" key="9">
    <source>
        <dbReference type="Proteomes" id="UP000198287"/>
    </source>
</evidence>
<dbReference type="Pfam" id="PF00226">
    <property type="entry name" value="DnaJ"/>
    <property type="match status" value="1"/>
</dbReference>
<dbReference type="PANTHER" id="PTHR44027">
    <property type="entry name" value="DNAJ HOMOLOG SUBFAMILY C MEMBER 5 HOMOLOG"/>
    <property type="match status" value="1"/>
</dbReference>
<feature type="compositionally biased region" description="Low complexity" evidence="6">
    <location>
        <begin position="219"/>
        <end position="233"/>
    </location>
</feature>
<evidence type="ECO:0000256" key="6">
    <source>
        <dbReference type="SAM" id="MobiDB-lite"/>
    </source>
</evidence>
<sequence>MDPNFARRFSNAGSTLYDTLELEKGATQDDIKKQYRRLALRYHPDKNPNNNSATEKFKDVNKAHKILSDPSKKEIYDKHGSLGLHIAENFGEENVKFYFMLSSWWCKALCGVCCIITGCYFCCCCLCCCNCCCGKCAPKVEEEDIPNAEDLAAEEEEFAKGDGPTVTQPLGKSSPSSDHSPKMTANGSSSSSAIPLGPGPMSSSPRTTQPISLGPPPGYSSSPTRSPPLTTASENTELNNTGGSPKHYSSTSNKW</sequence>
<dbReference type="Gene3D" id="1.10.287.110">
    <property type="entry name" value="DnaJ domain"/>
    <property type="match status" value="1"/>
</dbReference>
<dbReference type="PANTHER" id="PTHR44027:SF7">
    <property type="entry name" value="DNAJ HOMOLOG SUBFAMILY C MEMBER 5 HOMOLOG"/>
    <property type="match status" value="1"/>
</dbReference>
<evidence type="ECO:0000256" key="4">
    <source>
        <dbReference type="ARBA" id="ARBA00023186"/>
    </source>
</evidence>
<accession>A0A226ET78</accession>
<comment type="caution">
    <text evidence="8">The sequence shown here is derived from an EMBL/GenBank/DDBJ whole genome shotgun (WGS) entry which is preliminary data.</text>
</comment>
<organism evidence="8 9">
    <name type="scientific">Folsomia candida</name>
    <name type="common">Springtail</name>
    <dbReference type="NCBI Taxonomy" id="158441"/>
    <lineage>
        <taxon>Eukaryota</taxon>
        <taxon>Metazoa</taxon>
        <taxon>Ecdysozoa</taxon>
        <taxon>Arthropoda</taxon>
        <taxon>Hexapoda</taxon>
        <taxon>Collembola</taxon>
        <taxon>Entomobryomorpha</taxon>
        <taxon>Isotomoidea</taxon>
        <taxon>Isotomidae</taxon>
        <taxon>Proisotominae</taxon>
        <taxon>Folsomia</taxon>
    </lineage>
</organism>
<dbReference type="CDD" id="cd06257">
    <property type="entry name" value="DnaJ"/>
    <property type="match status" value="1"/>
</dbReference>
<evidence type="ECO:0000256" key="3">
    <source>
        <dbReference type="ARBA" id="ARBA00023139"/>
    </source>
</evidence>
<keyword evidence="3" id="KW-0564">Palmitate</keyword>
<proteinExistence type="predicted"/>
<dbReference type="EMBL" id="LNIX01000002">
    <property type="protein sequence ID" value="OXA60418.1"/>
    <property type="molecule type" value="Genomic_DNA"/>
</dbReference>
<name>A0A226ET78_FOLCA</name>
<dbReference type="AlphaFoldDB" id="A0A226ET78"/>
<dbReference type="GO" id="GO:0005737">
    <property type="term" value="C:cytoplasm"/>
    <property type="evidence" value="ECO:0007669"/>
    <property type="project" value="UniProtKB-ARBA"/>
</dbReference>
<gene>
    <name evidence="8" type="ORF">Fcan01_05955</name>
</gene>
<dbReference type="PROSITE" id="PS50076">
    <property type="entry name" value="DNAJ_2"/>
    <property type="match status" value="1"/>
</dbReference>
<keyword evidence="5" id="KW-0449">Lipoprotein</keyword>
<keyword evidence="9" id="KW-1185">Reference proteome</keyword>
<dbReference type="OrthoDB" id="445556at2759"/>
<feature type="region of interest" description="Disordered" evidence="6">
    <location>
        <begin position="157"/>
        <end position="255"/>
    </location>
</feature>
<evidence type="ECO:0000256" key="2">
    <source>
        <dbReference type="ARBA" id="ARBA00023136"/>
    </source>
</evidence>
<keyword evidence="2" id="KW-0472">Membrane</keyword>
<dbReference type="InterPro" id="IPR001623">
    <property type="entry name" value="DnaJ_domain"/>
</dbReference>
<dbReference type="InterPro" id="IPR051434">
    <property type="entry name" value="DnaJ_C_subfamily_member5"/>
</dbReference>
<evidence type="ECO:0000256" key="5">
    <source>
        <dbReference type="ARBA" id="ARBA00023288"/>
    </source>
</evidence>
<evidence type="ECO:0000313" key="8">
    <source>
        <dbReference type="EMBL" id="OXA60418.1"/>
    </source>
</evidence>
<dbReference type="Proteomes" id="UP000198287">
    <property type="component" value="Unassembled WGS sequence"/>
</dbReference>
<dbReference type="GO" id="GO:0016020">
    <property type="term" value="C:membrane"/>
    <property type="evidence" value="ECO:0007669"/>
    <property type="project" value="UniProtKB-SubCell"/>
</dbReference>